<protein>
    <submittedName>
        <fullName evidence="8">Putative ATPase</fullName>
    </submittedName>
</protein>
<dbReference type="GO" id="GO:0006261">
    <property type="term" value="P:DNA-templated DNA replication"/>
    <property type="evidence" value="ECO:0007669"/>
    <property type="project" value="TreeGrafter"/>
</dbReference>
<dbReference type="InterPro" id="IPR032423">
    <property type="entry name" value="AAA_assoc_2"/>
</dbReference>
<dbReference type="InterPro" id="IPR003959">
    <property type="entry name" value="ATPase_AAA_core"/>
</dbReference>
<name>A0A1T4KTE3_9FUSO</name>
<dbReference type="InterPro" id="IPR008921">
    <property type="entry name" value="DNA_pol3_clamp-load_cplx_C"/>
</dbReference>
<feature type="coiled-coil region" evidence="6">
    <location>
        <begin position="80"/>
        <end position="107"/>
    </location>
</feature>
<gene>
    <name evidence="8" type="ORF">SAMN02745174_00580</name>
</gene>
<dbReference type="GO" id="GO:0003677">
    <property type="term" value="F:DNA binding"/>
    <property type="evidence" value="ECO:0007669"/>
    <property type="project" value="InterPro"/>
</dbReference>
<evidence type="ECO:0000256" key="3">
    <source>
        <dbReference type="ARBA" id="ARBA00022705"/>
    </source>
</evidence>
<dbReference type="Gene3D" id="1.10.8.60">
    <property type="match status" value="1"/>
</dbReference>
<dbReference type="InterPro" id="IPR003593">
    <property type="entry name" value="AAA+_ATPase"/>
</dbReference>
<accession>A0A1T4KTE3</accession>
<evidence type="ECO:0000259" key="7">
    <source>
        <dbReference type="SMART" id="SM00382"/>
    </source>
</evidence>
<dbReference type="FunFam" id="3.40.50.300:FF:000137">
    <property type="entry name" value="Replication-associated recombination protein A"/>
    <property type="match status" value="1"/>
</dbReference>
<dbReference type="RefSeq" id="WP_078693107.1">
    <property type="nucleotide sequence ID" value="NZ_FUWX01000005.1"/>
</dbReference>
<dbReference type="InterPro" id="IPR021886">
    <property type="entry name" value="MgsA_C"/>
</dbReference>
<dbReference type="Pfam" id="PF12002">
    <property type="entry name" value="MgsA_C"/>
    <property type="match status" value="1"/>
</dbReference>
<keyword evidence="4" id="KW-0547">Nucleotide-binding</keyword>
<evidence type="ECO:0000313" key="9">
    <source>
        <dbReference type="Proteomes" id="UP000191153"/>
    </source>
</evidence>
<dbReference type="STRING" id="180163.SAMN02745174_00580"/>
<proteinExistence type="inferred from homology"/>
<dbReference type="GO" id="GO:0017116">
    <property type="term" value="F:single-stranded DNA helicase activity"/>
    <property type="evidence" value="ECO:0007669"/>
    <property type="project" value="TreeGrafter"/>
</dbReference>
<dbReference type="Proteomes" id="UP000191153">
    <property type="component" value="Unassembled WGS sequence"/>
</dbReference>
<dbReference type="Pfam" id="PF00004">
    <property type="entry name" value="AAA"/>
    <property type="match status" value="1"/>
</dbReference>
<keyword evidence="6" id="KW-0175">Coiled coil</keyword>
<dbReference type="PANTHER" id="PTHR13779:SF7">
    <property type="entry name" value="ATPASE WRNIP1"/>
    <property type="match status" value="1"/>
</dbReference>
<dbReference type="CDD" id="cd00009">
    <property type="entry name" value="AAA"/>
    <property type="match status" value="1"/>
</dbReference>
<dbReference type="InterPro" id="IPR027417">
    <property type="entry name" value="P-loop_NTPase"/>
</dbReference>
<dbReference type="AlphaFoldDB" id="A0A1T4KTE3"/>
<evidence type="ECO:0000256" key="1">
    <source>
        <dbReference type="ARBA" id="ARBA00002393"/>
    </source>
</evidence>
<evidence type="ECO:0000256" key="5">
    <source>
        <dbReference type="ARBA" id="ARBA00022840"/>
    </source>
</evidence>
<evidence type="ECO:0000256" key="4">
    <source>
        <dbReference type="ARBA" id="ARBA00022741"/>
    </source>
</evidence>
<evidence type="ECO:0000256" key="2">
    <source>
        <dbReference type="ARBA" id="ARBA00008959"/>
    </source>
</evidence>
<dbReference type="Gene3D" id="1.20.272.10">
    <property type="match status" value="1"/>
</dbReference>
<dbReference type="SUPFAM" id="SSF52540">
    <property type="entry name" value="P-loop containing nucleoside triphosphate hydrolases"/>
    <property type="match status" value="1"/>
</dbReference>
<sequence>MKNLFENNYENVKPLPLILRPKTLDEIVGQEKILGKNGILRKIIEKGNISNMILYGPPGCGKSTLGEIISKSLEYSYETLNATTASLSDLKEIVERARKNIEFYNRKTILFLDEIHRFNKLQQDGLLSYIENGTLILIGATTENPYHNLNNALLSRVLIFKFEELKKEDIRKIVEKGEKYLNIEIPNKIRETILKISKGDSRTALNYVELYKNTADSVDERDILEIFEERGFSYDKAEDKYNIISALIKSIRGSEPNSALYWLGRLLAGGEDPRYIARRLVISASEDIGLANPEAFLMASYGLTASEKIGMPEIRIILAEITVYLAISTKSNSCYNGINKVLEDIKKGDFEGVPNNIKENPIGYKYPHDYENNFIFQNYGKNNIDYYIPGDNRNEKLIKEKLEKLWKNK</sequence>
<dbReference type="GO" id="GO:0005524">
    <property type="term" value="F:ATP binding"/>
    <property type="evidence" value="ECO:0007669"/>
    <property type="project" value="UniProtKB-KW"/>
</dbReference>
<dbReference type="CDD" id="cd18139">
    <property type="entry name" value="HLD_clamp_RarA"/>
    <property type="match status" value="1"/>
</dbReference>
<dbReference type="SMART" id="SM00382">
    <property type="entry name" value="AAA"/>
    <property type="match status" value="1"/>
</dbReference>
<dbReference type="GO" id="GO:0016887">
    <property type="term" value="F:ATP hydrolysis activity"/>
    <property type="evidence" value="ECO:0007669"/>
    <property type="project" value="InterPro"/>
</dbReference>
<dbReference type="PANTHER" id="PTHR13779">
    <property type="entry name" value="WERNER HELICASE-INTERACTING PROTEIN 1 FAMILY MEMBER"/>
    <property type="match status" value="1"/>
</dbReference>
<comment type="similarity">
    <text evidence="2">Belongs to the AAA ATPase family. RarA/MGS1/WRNIP1 subfamily.</text>
</comment>
<dbReference type="FunFam" id="1.20.272.10:FF:000001">
    <property type="entry name" value="Putative AAA family ATPase"/>
    <property type="match status" value="1"/>
</dbReference>
<keyword evidence="5" id="KW-0067">ATP-binding</keyword>
<feature type="domain" description="AAA+ ATPase" evidence="7">
    <location>
        <begin position="48"/>
        <end position="168"/>
    </location>
</feature>
<keyword evidence="9" id="KW-1185">Reference proteome</keyword>
<dbReference type="GO" id="GO:0008047">
    <property type="term" value="F:enzyme activator activity"/>
    <property type="evidence" value="ECO:0007669"/>
    <property type="project" value="TreeGrafter"/>
</dbReference>
<dbReference type="SUPFAM" id="SSF48019">
    <property type="entry name" value="post-AAA+ oligomerization domain-like"/>
    <property type="match status" value="1"/>
</dbReference>
<dbReference type="GO" id="GO:0000731">
    <property type="term" value="P:DNA synthesis involved in DNA repair"/>
    <property type="evidence" value="ECO:0007669"/>
    <property type="project" value="TreeGrafter"/>
</dbReference>
<dbReference type="InterPro" id="IPR051314">
    <property type="entry name" value="AAA_ATPase_RarA/MGS1/WRNIP1"/>
</dbReference>
<dbReference type="EMBL" id="FUWX01000005">
    <property type="protein sequence ID" value="SJZ45699.1"/>
    <property type="molecule type" value="Genomic_DNA"/>
</dbReference>
<evidence type="ECO:0000256" key="6">
    <source>
        <dbReference type="SAM" id="Coils"/>
    </source>
</evidence>
<keyword evidence="3" id="KW-0235">DNA replication</keyword>
<dbReference type="Pfam" id="PF16193">
    <property type="entry name" value="AAA_assoc_2"/>
    <property type="match status" value="1"/>
</dbReference>
<evidence type="ECO:0000313" key="8">
    <source>
        <dbReference type="EMBL" id="SJZ45699.1"/>
    </source>
</evidence>
<organism evidence="8 9">
    <name type="scientific">Cetobacterium ceti</name>
    <dbReference type="NCBI Taxonomy" id="180163"/>
    <lineage>
        <taxon>Bacteria</taxon>
        <taxon>Fusobacteriati</taxon>
        <taxon>Fusobacteriota</taxon>
        <taxon>Fusobacteriia</taxon>
        <taxon>Fusobacteriales</taxon>
        <taxon>Fusobacteriaceae</taxon>
        <taxon>Cetobacterium</taxon>
    </lineage>
</organism>
<comment type="function">
    <text evidence="1">DNA-dependent ATPase that plays important roles in cellular responses to stalled DNA replication processes.</text>
</comment>
<dbReference type="Gene3D" id="3.40.50.300">
    <property type="entry name" value="P-loop containing nucleotide triphosphate hydrolases"/>
    <property type="match status" value="1"/>
</dbReference>
<dbReference type="OrthoDB" id="9778364at2"/>
<reference evidence="8 9" key="1">
    <citation type="submission" date="2017-02" db="EMBL/GenBank/DDBJ databases">
        <authorList>
            <person name="Peterson S.W."/>
        </authorList>
    </citation>
    <scope>NUCLEOTIDE SEQUENCE [LARGE SCALE GENOMIC DNA]</scope>
    <source>
        <strain evidence="8 9">ATCC 700028</strain>
    </source>
</reference>
<dbReference type="Gene3D" id="1.10.3710.10">
    <property type="entry name" value="DNA polymerase III clamp loader subunits, C-terminal domain"/>
    <property type="match status" value="1"/>
</dbReference>